<sequence>MRLRVGTASFSLYYLSFCVFWSAGDGAHKGNDPRTKVTAKWVQGVRRMGLNLNTNPPQVDVERARQHRPSIVIVYPVKVIDGRRVVMHGAGSGFIISSTADGKCIVLTCRHVVKGSKGFDPATDLLRIRFLQGVEEDMQGQLILEDPFLDIAFILVSNMPIMLPALRFAPGVDLPVGTPVFLLGNCFLEQLPGCNIQTAIMPTIPTVSPGGISAPCKVEYGPHITRREIQFTCPNKAGYSGSPLLHEEKVIGILGRGAYQASLAVCTENLITFLETRLGVDEGTIPVEDLIQMLYQYRT</sequence>
<dbReference type="Gene3D" id="2.40.10.10">
    <property type="entry name" value="Trypsin-like serine proteases"/>
    <property type="match status" value="2"/>
</dbReference>
<feature type="chain" id="PRO_5024318802" evidence="1">
    <location>
        <begin position="27"/>
        <end position="299"/>
    </location>
</feature>
<feature type="signal peptide" evidence="1">
    <location>
        <begin position="1"/>
        <end position="26"/>
    </location>
</feature>
<dbReference type="AlphaFoldDB" id="Q10AN6"/>
<name>Q10AN6_ORYSJ</name>
<dbReference type="SUPFAM" id="SSF50494">
    <property type="entry name" value="Trypsin-like serine proteases"/>
    <property type="match status" value="1"/>
</dbReference>
<dbReference type="Proteomes" id="UP000000763">
    <property type="component" value="Chromosome 3"/>
</dbReference>
<dbReference type="PANTHER" id="PTHR43019">
    <property type="entry name" value="SERINE ENDOPROTEASE DEGS"/>
    <property type="match status" value="1"/>
</dbReference>
<gene>
    <name evidence="2" type="ORF">OSJNBb0043P23.20</name>
</gene>
<dbReference type="Pfam" id="PF13365">
    <property type="entry name" value="Trypsin_2"/>
    <property type="match status" value="1"/>
</dbReference>
<organism evidence="2 3">
    <name type="scientific">Oryza sativa subsp. japonica</name>
    <name type="common">Rice</name>
    <dbReference type="NCBI Taxonomy" id="39947"/>
    <lineage>
        <taxon>Eukaryota</taxon>
        <taxon>Viridiplantae</taxon>
        <taxon>Streptophyta</taxon>
        <taxon>Embryophyta</taxon>
        <taxon>Tracheophyta</taxon>
        <taxon>Spermatophyta</taxon>
        <taxon>Magnoliopsida</taxon>
        <taxon>Liliopsida</taxon>
        <taxon>Poales</taxon>
        <taxon>Poaceae</taxon>
        <taxon>BOP clade</taxon>
        <taxon>Oryzoideae</taxon>
        <taxon>Oryzeae</taxon>
        <taxon>Oryzinae</taxon>
        <taxon>Oryza</taxon>
        <taxon>Oryza sativa</taxon>
    </lineage>
</organism>
<dbReference type="EMBL" id="AC099324">
    <property type="protein sequence ID" value="AAO73270.1"/>
    <property type="molecule type" value="Genomic_DNA"/>
</dbReference>
<reference evidence="3" key="1">
    <citation type="journal article" date="2005" name="Nature">
        <title>The map-based sequence of the rice genome.</title>
        <authorList>
            <consortium name="International rice genome sequencing project (IRGSP)"/>
            <person name="Matsumoto T."/>
            <person name="Wu J."/>
            <person name="Kanamori H."/>
            <person name="Katayose Y."/>
            <person name="Fujisawa M."/>
            <person name="Namiki N."/>
            <person name="Mizuno H."/>
            <person name="Yamamoto K."/>
            <person name="Antonio B.A."/>
            <person name="Baba T."/>
            <person name="Sakata K."/>
            <person name="Nagamura Y."/>
            <person name="Aoki H."/>
            <person name="Arikawa K."/>
            <person name="Arita K."/>
            <person name="Bito T."/>
            <person name="Chiden Y."/>
            <person name="Fujitsuka N."/>
            <person name="Fukunaka R."/>
            <person name="Hamada M."/>
            <person name="Harada C."/>
            <person name="Hayashi A."/>
            <person name="Hijishita S."/>
            <person name="Honda M."/>
            <person name="Hosokawa S."/>
            <person name="Ichikawa Y."/>
            <person name="Idonuma A."/>
            <person name="Iijima M."/>
            <person name="Ikeda M."/>
            <person name="Ikeno M."/>
            <person name="Ito K."/>
            <person name="Ito S."/>
            <person name="Ito T."/>
            <person name="Ito Y."/>
            <person name="Ito Y."/>
            <person name="Iwabuchi A."/>
            <person name="Kamiya K."/>
            <person name="Karasawa W."/>
            <person name="Kurita K."/>
            <person name="Katagiri S."/>
            <person name="Kikuta A."/>
            <person name="Kobayashi H."/>
            <person name="Kobayashi N."/>
            <person name="Machita K."/>
            <person name="Maehara T."/>
            <person name="Masukawa M."/>
            <person name="Mizubayashi T."/>
            <person name="Mukai Y."/>
            <person name="Nagasaki H."/>
            <person name="Nagata Y."/>
            <person name="Naito S."/>
            <person name="Nakashima M."/>
            <person name="Nakama Y."/>
            <person name="Nakamichi Y."/>
            <person name="Nakamura M."/>
            <person name="Meguro A."/>
            <person name="Negishi M."/>
            <person name="Ohta I."/>
            <person name="Ohta T."/>
            <person name="Okamoto M."/>
            <person name="Ono N."/>
            <person name="Saji S."/>
            <person name="Sakaguchi M."/>
            <person name="Sakai K."/>
            <person name="Shibata M."/>
            <person name="Shimokawa T."/>
            <person name="Song J."/>
            <person name="Takazaki Y."/>
            <person name="Terasawa K."/>
            <person name="Tsugane M."/>
            <person name="Tsuji K."/>
            <person name="Ueda S."/>
            <person name="Waki K."/>
            <person name="Yamagata H."/>
            <person name="Yamamoto M."/>
            <person name="Yamamoto S."/>
            <person name="Yamane H."/>
            <person name="Yoshiki S."/>
            <person name="Yoshihara R."/>
            <person name="Yukawa K."/>
            <person name="Zhong H."/>
            <person name="Yano M."/>
            <person name="Yuan Q."/>
            <person name="Ouyang S."/>
            <person name="Liu J."/>
            <person name="Jones K.M."/>
            <person name="Gansberger K."/>
            <person name="Moffat K."/>
            <person name="Hill J."/>
            <person name="Bera J."/>
            <person name="Fadrosh D."/>
            <person name="Jin S."/>
            <person name="Johri S."/>
            <person name="Kim M."/>
            <person name="Overton L."/>
            <person name="Reardon M."/>
            <person name="Tsitrin T."/>
            <person name="Vuong H."/>
            <person name="Weaver B."/>
            <person name="Ciecko A."/>
            <person name="Tallon L."/>
            <person name="Jackson J."/>
            <person name="Pai G."/>
            <person name="Aken S.V."/>
            <person name="Utterback T."/>
            <person name="Reidmuller S."/>
            <person name="Feldblyum T."/>
            <person name="Hsiao J."/>
            <person name="Zismann V."/>
            <person name="Iobst S."/>
            <person name="de Vazeille A.R."/>
            <person name="Buell C.R."/>
            <person name="Ying K."/>
            <person name="Li Y."/>
            <person name="Lu T."/>
            <person name="Huang Y."/>
            <person name="Zhao Q."/>
            <person name="Feng Q."/>
            <person name="Zhang L."/>
            <person name="Zhu J."/>
            <person name="Weng Q."/>
            <person name="Mu J."/>
            <person name="Lu Y."/>
            <person name="Fan D."/>
            <person name="Liu Y."/>
            <person name="Guan J."/>
            <person name="Zhang Y."/>
            <person name="Yu S."/>
            <person name="Liu X."/>
            <person name="Zhang Y."/>
            <person name="Hong G."/>
            <person name="Han B."/>
            <person name="Choisne N."/>
            <person name="Demange N."/>
            <person name="Orjeda G."/>
            <person name="Samain S."/>
            <person name="Cattolico L."/>
            <person name="Pelletier E."/>
            <person name="Couloux A."/>
            <person name="Segurens B."/>
            <person name="Wincker P."/>
            <person name="D'Hont A."/>
            <person name="Scarpelli C."/>
            <person name="Weissenbach J."/>
            <person name="Salanoubat M."/>
            <person name="Quetier F."/>
            <person name="Yu Y."/>
            <person name="Kim H.R."/>
            <person name="Rambo T."/>
            <person name="Currie J."/>
            <person name="Collura K."/>
            <person name="Luo M."/>
            <person name="Yang T."/>
            <person name="Ammiraju J.S.S."/>
            <person name="Engler F."/>
            <person name="Soderlund C."/>
            <person name="Wing R.A."/>
            <person name="Palmer L.E."/>
            <person name="de la Bastide M."/>
            <person name="Spiegel L."/>
            <person name="Nascimento L."/>
            <person name="Zutavern T."/>
            <person name="O'Shaughnessy A."/>
            <person name="Dike S."/>
            <person name="Dedhia N."/>
            <person name="Preston R."/>
            <person name="Balija V."/>
            <person name="McCombie W.R."/>
            <person name="Chow T."/>
            <person name="Chen H."/>
            <person name="Chung M."/>
            <person name="Chen C."/>
            <person name="Shaw J."/>
            <person name="Wu H."/>
            <person name="Hsiao K."/>
            <person name="Chao Y."/>
            <person name="Chu M."/>
            <person name="Cheng C."/>
            <person name="Hour A."/>
            <person name="Lee P."/>
            <person name="Lin S."/>
            <person name="Lin Y."/>
            <person name="Liou J."/>
            <person name="Liu S."/>
            <person name="Hsing Y."/>
            <person name="Raghuvanshi S."/>
            <person name="Mohanty A."/>
            <person name="Bharti A.K."/>
            <person name="Gaur A."/>
            <person name="Gupta V."/>
            <person name="Kumar D."/>
            <person name="Ravi V."/>
            <person name="Vij S."/>
            <person name="Kapur A."/>
            <person name="Khurana P."/>
            <person name="Khurana P."/>
            <person name="Khurana J.P."/>
            <person name="Tyagi A.K."/>
            <person name="Gaikwad K."/>
            <person name="Singh A."/>
            <person name="Dalal V."/>
            <person name="Srivastava S."/>
            <person name="Dixit A."/>
            <person name="Pal A.K."/>
            <person name="Ghazi I.A."/>
            <person name="Yadav M."/>
            <person name="Pandit A."/>
            <person name="Bhargava A."/>
            <person name="Sureshbabu K."/>
            <person name="Batra K."/>
            <person name="Sharma T.R."/>
            <person name="Mohapatra T."/>
            <person name="Singh N.K."/>
            <person name="Messing J."/>
            <person name="Nelson A.B."/>
            <person name="Fuks G."/>
            <person name="Kavchok S."/>
            <person name="Keizer G."/>
            <person name="Linton E."/>
            <person name="Llaca V."/>
            <person name="Song R."/>
            <person name="Tanyolac B."/>
            <person name="Young S."/>
            <person name="Ho-Il K."/>
            <person name="Hahn J.H."/>
            <person name="Sangsakoo G."/>
            <person name="Vanavichit A."/>
            <person name="de Mattos Luiz.A.T."/>
            <person name="Zimmer P.D."/>
            <person name="Malone G."/>
            <person name="Dellagostin O."/>
            <person name="de Oliveira A.C."/>
            <person name="Bevan M."/>
            <person name="Bancroft I."/>
            <person name="Minx P."/>
            <person name="Cordum H."/>
            <person name="Wilson R."/>
            <person name="Cheng Z."/>
            <person name="Jin W."/>
            <person name="Jiang J."/>
            <person name="Leong S.A."/>
            <person name="Iwama H."/>
            <person name="Gojobori T."/>
            <person name="Itoh T."/>
            <person name="Niimura Y."/>
            <person name="Fujii Y."/>
            <person name="Habara T."/>
            <person name="Sakai H."/>
            <person name="Sato Y."/>
            <person name="Wilson G."/>
            <person name="Kumar K."/>
            <person name="McCouch S."/>
            <person name="Juretic N."/>
            <person name="Hoen D."/>
            <person name="Wright S."/>
            <person name="Bruskiewich R."/>
            <person name="Bureau T."/>
            <person name="Miyao A."/>
            <person name="Hirochika H."/>
            <person name="Nishikawa T."/>
            <person name="Kadowaki K."/>
            <person name="Sugiura M."/>
            <person name="Burr B."/>
            <person name="Sasaki T."/>
        </authorList>
    </citation>
    <scope>NUCLEOTIDE SEQUENCE [LARGE SCALE GENOMIC DNA]</scope>
    <source>
        <strain evidence="3">cv. Nipponbare</strain>
    </source>
</reference>
<keyword evidence="1" id="KW-0732">Signal</keyword>
<reference evidence="3" key="2">
    <citation type="journal article" date="2008" name="Nucleic Acids Res.">
        <title>The rice annotation project database (RAP-DB): 2008 update.</title>
        <authorList>
            <consortium name="The rice annotation project (RAP)"/>
        </authorList>
    </citation>
    <scope>GENOME REANNOTATION</scope>
    <source>
        <strain evidence="3">cv. Nipponbare</strain>
    </source>
</reference>
<evidence type="ECO:0000256" key="1">
    <source>
        <dbReference type="SAM" id="SignalP"/>
    </source>
</evidence>
<evidence type="ECO:0000313" key="2">
    <source>
        <dbReference type="EMBL" id="AAO73270.1"/>
    </source>
</evidence>
<proteinExistence type="predicted"/>
<protein>
    <submittedName>
        <fullName evidence="2">Uncharacterized protein</fullName>
    </submittedName>
</protein>
<accession>Q10AN6</accession>
<evidence type="ECO:0000313" key="3">
    <source>
        <dbReference type="Proteomes" id="UP000000763"/>
    </source>
</evidence>
<dbReference type="PANTHER" id="PTHR43019:SF30">
    <property type="entry name" value="SERINE PROTEASE"/>
    <property type="match status" value="1"/>
</dbReference>
<dbReference type="InterPro" id="IPR009003">
    <property type="entry name" value="Peptidase_S1_PA"/>
</dbReference>
<dbReference type="InterPro" id="IPR043504">
    <property type="entry name" value="Peptidase_S1_PA_chymotrypsin"/>
</dbReference>